<protein>
    <submittedName>
        <fullName evidence="1">DUF938 domain-containing protein</fullName>
    </submittedName>
</protein>
<dbReference type="EMBL" id="SMTG01000004">
    <property type="protein sequence ID" value="TDK30909.1"/>
    <property type="molecule type" value="Genomic_DNA"/>
</dbReference>
<sequence length="209" mass="22763">MTPPTSRPERPFAPSCERNRDPILGVLHDVFGDRSAVLEIGSGTGQHAVHFAAAMPWLRWQCSERAPHLPGITQWLDEAALPNTPPPIALDVATGPWPPARFDAAFTANTLHIMGWPEVEACFAGLDATLAADATLVVYGPFNCDGRYTSDSNREFDAWLEARDPRSGIRDLEAVDALAQAIGFQREATIEMPAHNLSVVWHRGSRAGS</sequence>
<dbReference type="RefSeq" id="WP_133393965.1">
    <property type="nucleotide sequence ID" value="NZ_SMTG01000004.1"/>
</dbReference>
<dbReference type="Proteomes" id="UP000295543">
    <property type="component" value="Unassembled WGS sequence"/>
</dbReference>
<dbReference type="PANTHER" id="PTHR20974">
    <property type="entry name" value="UPF0585 PROTEIN CG18661"/>
    <property type="match status" value="1"/>
</dbReference>
<dbReference type="PANTHER" id="PTHR20974:SF0">
    <property type="entry name" value="UPF0585 PROTEIN CG18661"/>
    <property type="match status" value="1"/>
</dbReference>
<comment type="caution">
    <text evidence="1">The sequence shown here is derived from an EMBL/GenBank/DDBJ whole genome shotgun (WGS) entry which is preliminary data.</text>
</comment>
<organism evidence="1 2">
    <name type="scientific">Luteimonas terrae</name>
    <dbReference type="NCBI Taxonomy" id="1530191"/>
    <lineage>
        <taxon>Bacteria</taxon>
        <taxon>Pseudomonadati</taxon>
        <taxon>Pseudomonadota</taxon>
        <taxon>Gammaproteobacteria</taxon>
        <taxon>Lysobacterales</taxon>
        <taxon>Lysobacteraceae</taxon>
        <taxon>Luteimonas</taxon>
    </lineage>
</organism>
<evidence type="ECO:0000313" key="1">
    <source>
        <dbReference type="EMBL" id="TDK30909.1"/>
    </source>
</evidence>
<dbReference type="AlphaFoldDB" id="A0A4R5U8T8"/>
<dbReference type="Gene3D" id="3.40.50.150">
    <property type="entry name" value="Vaccinia Virus protein VP39"/>
    <property type="match status" value="1"/>
</dbReference>
<evidence type="ECO:0000313" key="2">
    <source>
        <dbReference type="Proteomes" id="UP000295543"/>
    </source>
</evidence>
<dbReference type="Pfam" id="PF06080">
    <property type="entry name" value="DUF938"/>
    <property type="match status" value="1"/>
</dbReference>
<dbReference type="OrthoDB" id="5563826at2"/>
<keyword evidence="2" id="KW-1185">Reference proteome</keyword>
<dbReference type="InterPro" id="IPR010342">
    <property type="entry name" value="DUF938"/>
</dbReference>
<proteinExistence type="predicted"/>
<dbReference type="SUPFAM" id="SSF53335">
    <property type="entry name" value="S-adenosyl-L-methionine-dependent methyltransferases"/>
    <property type="match status" value="1"/>
</dbReference>
<reference evidence="1 2" key="1">
    <citation type="submission" date="2019-03" db="EMBL/GenBank/DDBJ databases">
        <title>Luteimonas zhaokaii sp.nov., isolated from the rectal contents of Plateau pika in Yushu, Qinghai Province, China.</title>
        <authorList>
            <person name="Zhang G."/>
        </authorList>
    </citation>
    <scope>NUCLEOTIDE SEQUENCE [LARGE SCALE GENOMIC DNA]</scope>
    <source>
        <strain evidence="1 2">THG-MD21</strain>
    </source>
</reference>
<name>A0A4R5U8T8_9GAMM</name>
<accession>A0A4R5U8T8</accession>
<gene>
    <name evidence="1" type="ORF">E2F49_11260</name>
</gene>
<dbReference type="InterPro" id="IPR029063">
    <property type="entry name" value="SAM-dependent_MTases_sf"/>
</dbReference>